<evidence type="ECO:0000256" key="1">
    <source>
        <dbReference type="SAM" id="Phobius"/>
    </source>
</evidence>
<name>A0A0N0BND2_9EURY</name>
<feature type="transmembrane region" description="Helical" evidence="1">
    <location>
        <begin position="12"/>
        <end position="30"/>
    </location>
</feature>
<feature type="transmembrane region" description="Helical" evidence="1">
    <location>
        <begin position="36"/>
        <end position="53"/>
    </location>
</feature>
<evidence type="ECO:0000313" key="2">
    <source>
        <dbReference type="EMBL" id="KOX92336.1"/>
    </source>
</evidence>
<organism evidence="2 3">
    <name type="scientific">Haloarcula rubripromontorii</name>
    <dbReference type="NCBI Taxonomy" id="1705562"/>
    <lineage>
        <taxon>Archaea</taxon>
        <taxon>Methanobacteriati</taxon>
        <taxon>Methanobacteriota</taxon>
        <taxon>Stenosarchaea group</taxon>
        <taxon>Halobacteria</taxon>
        <taxon>Halobacteriales</taxon>
        <taxon>Haloarculaceae</taxon>
        <taxon>Haloarcula</taxon>
    </lineage>
</organism>
<protein>
    <submittedName>
        <fullName evidence="2">Uncharacterized protein</fullName>
    </submittedName>
</protein>
<keyword evidence="1" id="KW-0812">Transmembrane</keyword>
<reference evidence="2 3" key="1">
    <citation type="submission" date="2015-08" db="EMBL/GenBank/DDBJ databases">
        <title>Genomes of Isolates from Cabo Rojo, PR.</title>
        <authorList>
            <person name="Sanchez-Nieves R.L."/>
            <person name="Montalvo-Rodriguez R."/>
        </authorList>
    </citation>
    <scope>NUCLEOTIDE SEQUENCE [LARGE SCALE GENOMIC DNA]</scope>
    <source>
        <strain evidence="2 3">SL3</strain>
    </source>
</reference>
<accession>A0A0N0BND2</accession>
<proteinExistence type="predicted"/>
<comment type="caution">
    <text evidence="2">The sequence shown here is derived from an EMBL/GenBank/DDBJ whole genome shotgun (WGS) entry which is preliminary data.</text>
</comment>
<dbReference type="EMBL" id="LIUF01000004">
    <property type="protein sequence ID" value="KOX92336.1"/>
    <property type="molecule type" value="Genomic_DNA"/>
</dbReference>
<dbReference type="AlphaFoldDB" id="A0A0N0BND2"/>
<dbReference type="Proteomes" id="UP000037729">
    <property type="component" value="Unassembled WGS sequence"/>
</dbReference>
<keyword evidence="3" id="KW-1185">Reference proteome</keyword>
<gene>
    <name evidence="2" type="ORF">AMS69_13250</name>
</gene>
<keyword evidence="1" id="KW-1133">Transmembrane helix</keyword>
<evidence type="ECO:0000313" key="3">
    <source>
        <dbReference type="Proteomes" id="UP000037729"/>
    </source>
</evidence>
<keyword evidence="1" id="KW-0472">Membrane</keyword>
<dbReference type="PATRIC" id="fig|1705562.3.peg.3239"/>
<dbReference type="RefSeq" id="WP_053968541.1">
    <property type="nucleotide sequence ID" value="NZ_JAWJXX010000009.1"/>
</dbReference>
<sequence length="80" mass="8399">MPSRLPSDDLRVATLALVVGLVGFALHGVIPVLGSLLELVAFLLGLGVLALTLRESYRSRKKALGGRQTTLDESADMPAA</sequence>